<reference evidence="2" key="2">
    <citation type="submission" date="2013-12" db="EMBL/GenBank/DDBJ databases">
        <title>Evolution of pathogenesis and genome organization in the Tremellales.</title>
        <authorList>
            <person name="Cuomo C."/>
            <person name="Litvintseva A."/>
            <person name="Heitman J."/>
            <person name="Chen Y."/>
            <person name="Sun S."/>
            <person name="Springer D."/>
            <person name="Dromer F."/>
            <person name="Young S."/>
            <person name="Zeng Q."/>
            <person name="Chapman S."/>
            <person name="Gujja S."/>
            <person name="Saif S."/>
            <person name="Birren B."/>
        </authorList>
    </citation>
    <scope>NUCLEOTIDE SEQUENCE [LARGE SCALE GENOMIC DNA]</scope>
    <source>
        <strain evidence="2">CBS 10435</strain>
    </source>
</reference>
<sequence>MTRYIASPFPSPLYIGSSAAARVWSIKHIRVSILENLSISDLASNLRLSRGIFHDVARVLYRSMDYVNYEQVQKACTNVRRLRYYTNLIRHINLGDSLEVYLNQSLFNAFPSLRSADRDDEHLILQDQSPSSSPDDPLSFTRTKMILWERYHDSLDIACGYYFRDLVGHKIPMDEWEVDRRISYTFIYEDEEYTSLSANGESTFVLNSFYKCWNEGTGLFESIIDELDLSCVLTSRRLLREMTDIYQKQKDGKDISMPRKLRLAIFEEDDNLTCLTEVFSGILEELEMYYYFTGPVDGQPPLTTTTIHSFFSKSLNWSIGNKLKSLTVLLKVEELSPDTRGSLDDLNLDHSDKRHLLNLEKFTITLDFHQLPTSQKSLEGVLDRNPDMSQIAKGMVAMGGTGCVYTLDATGSENDKEVGKGLTKALKVEIMRLWVDSPAEIGWEHVKTK</sequence>
<dbReference type="OrthoDB" id="2565144at2759"/>
<proteinExistence type="predicted"/>
<name>A0A1B9IKW0_9TREE</name>
<organism evidence="1 2">
    <name type="scientific">Kwoniella mangroviensis CBS 10435</name>
    <dbReference type="NCBI Taxonomy" id="1331196"/>
    <lineage>
        <taxon>Eukaryota</taxon>
        <taxon>Fungi</taxon>
        <taxon>Dikarya</taxon>
        <taxon>Basidiomycota</taxon>
        <taxon>Agaricomycotina</taxon>
        <taxon>Tremellomycetes</taxon>
        <taxon>Tremellales</taxon>
        <taxon>Cryptococcaceae</taxon>
        <taxon>Kwoniella</taxon>
    </lineage>
</organism>
<keyword evidence="2" id="KW-1185">Reference proteome</keyword>
<gene>
    <name evidence="1" type="ORF">L486_06078</name>
</gene>
<protein>
    <submittedName>
        <fullName evidence="1">Uncharacterized protein</fullName>
    </submittedName>
</protein>
<dbReference type="AlphaFoldDB" id="A0A1B9IKW0"/>
<evidence type="ECO:0000313" key="1">
    <source>
        <dbReference type="EMBL" id="OCF56137.1"/>
    </source>
</evidence>
<accession>A0A1B9IKW0</accession>
<reference evidence="1 2" key="1">
    <citation type="submission" date="2013-07" db="EMBL/GenBank/DDBJ databases">
        <title>The Genome Sequence of Kwoniella mangroviensis CBS10435.</title>
        <authorList>
            <consortium name="The Broad Institute Genome Sequencing Platform"/>
            <person name="Cuomo C."/>
            <person name="Litvintseva A."/>
            <person name="Chen Y."/>
            <person name="Heitman J."/>
            <person name="Sun S."/>
            <person name="Springer D."/>
            <person name="Dromer F."/>
            <person name="Young S.K."/>
            <person name="Zeng Q."/>
            <person name="Gargeya S."/>
            <person name="Fitzgerald M."/>
            <person name="Abouelleil A."/>
            <person name="Alvarado L."/>
            <person name="Berlin A.M."/>
            <person name="Chapman S.B."/>
            <person name="Dewar J."/>
            <person name="Goldberg J."/>
            <person name="Griggs A."/>
            <person name="Gujja S."/>
            <person name="Hansen M."/>
            <person name="Howarth C."/>
            <person name="Imamovic A."/>
            <person name="Larimer J."/>
            <person name="McCowan C."/>
            <person name="Murphy C."/>
            <person name="Pearson M."/>
            <person name="Priest M."/>
            <person name="Roberts A."/>
            <person name="Saif S."/>
            <person name="Shea T."/>
            <person name="Sykes S."/>
            <person name="Wortman J."/>
            <person name="Nusbaum C."/>
            <person name="Birren B."/>
        </authorList>
    </citation>
    <scope>NUCLEOTIDE SEQUENCE [LARGE SCALE GENOMIC DNA]</scope>
    <source>
        <strain evidence="1 2">CBS 10435</strain>
    </source>
</reference>
<dbReference type="Proteomes" id="UP000092583">
    <property type="component" value="Unassembled WGS sequence"/>
</dbReference>
<dbReference type="EMBL" id="KV700091">
    <property type="protein sequence ID" value="OCF56137.1"/>
    <property type="molecule type" value="Genomic_DNA"/>
</dbReference>
<evidence type="ECO:0000313" key="2">
    <source>
        <dbReference type="Proteomes" id="UP000092583"/>
    </source>
</evidence>